<evidence type="ECO:0000313" key="1">
    <source>
        <dbReference type="EMBL" id="GAH33704.1"/>
    </source>
</evidence>
<feature type="non-terminal residue" evidence="1">
    <location>
        <position position="1"/>
    </location>
</feature>
<comment type="caution">
    <text evidence="1">The sequence shown here is derived from an EMBL/GenBank/DDBJ whole genome shotgun (WGS) entry which is preliminary data.</text>
</comment>
<dbReference type="EMBL" id="BARU01009185">
    <property type="protein sequence ID" value="GAH33704.1"/>
    <property type="molecule type" value="Genomic_DNA"/>
</dbReference>
<proteinExistence type="predicted"/>
<gene>
    <name evidence="1" type="ORF">S03H2_17770</name>
</gene>
<organism evidence="1">
    <name type="scientific">marine sediment metagenome</name>
    <dbReference type="NCBI Taxonomy" id="412755"/>
    <lineage>
        <taxon>unclassified sequences</taxon>
        <taxon>metagenomes</taxon>
        <taxon>ecological metagenomes</taxon>
    </lineage>
</organism>
<sequence>DRGLDEFSSFLKEKKFDLEEKEWREGLTEIKRQLRIVIIRQALGEKVAYQVTRDMDPQFQKAVEVIKEELSHKALAQAGNR</sequence>
<dbReference type="AlphaFoldDB" id="X1FWI8"/>
<reference evidence="1" key="1">
    <citation type="journal article" date="2014" name="Front. Microbiol.">
        <title>High frequency of phylogenetically diverse reductive dehalogenase-homologous genes in deep subseafloor sedimentary metagenomes.</title>
        <authorList>
            <person name="Kawai M."/>
            <person name="Futagami T."/>
            <person name="Toyoda A."/>
            <person name="Takaki Y."/>
            <person name="Nishi S."/>
            <person name="Hori S."/>
            <person name="Arai W."/>
            <person name="Tsubouchi T."/>
            <person name="Morono Y."/>
            <person name="Uchiyama I."/>
            <person name="Ito T."/>
            <person name="Fujiyama A."/>
            <person name="Inagaki F."/>
            <person name="Takami H."/>
        </authorList>
    </citation>
    <scope>NUCLEOTIDE SEQUENCE</scope>
    <source>
        <strain evidence="1">Expedition CK06-06</strain>
    </source>
</reference>
<protein>
    <submittedName>
        <fullName evidence="1">Uncharacterized protein</fullName>
    </submittedName>
</protein>
<name>X1FWI8_9ZZZZ</name>
<accession>X1FWI8</accession>